<dbReference type="InterPro" id="IPR004358">
    <property type="entry name" value="Sig_transdc_His_kin-like_C"/>
</dbReference>
<evidence type="ECO:0000259" key="16">
    <source>
        <dbReference type="PROSITE" id="PS50109"/>
    </source>
</evidence>
<evidence type="ECO:0000256" key="6">
    <source>
        <dbReference type="ARBA" id="ARBA00022553"/>
    </source>
</evidence>
<evidence type="ECO:0000259" key="17">
    <source>
        <dbReference type="PROSITE" id="PS50110"/>
    </source>
</evidence>
<dbReference type="InterPro" id="IPR036890">
    <property type="entry name" value="HATPase_C_sf"/>
</dbReference>
<evidence type="ECO:0000256" key="4">
    <source>
        <dbReference type="ARBA" id="ARBA00022475"/>
    </source>
</evidence>
<evidence type="ECO:0000256" key="12">
    <source>
        <dbReference type="ARBA" id="ARBA00023136"/>
    </source>
</evidence>
<keyword evidence="20" id="KW-1185">Reference proteome</keyword>
<dbReference type="Pfam" id="PF00072">
    <property type="entry name" value="Response_reg"/>
    <property type="match status" value="1"/>
</dbReference>
<evidence type="ECO:0000259" key="18">
    <source>
        <dbReference type="PROSITE" id="PS50894"/>
    </source>
</evidence>
<keyword evidence="6 14" id="KW-0597">Phosphoprotein</keyword>
<dbReference type="EMBL" id="FUZU01000001">
    <property type="protein sequence ID" value="SKC51632.1"/>
    <property type="molecule type" value="Genomic_DNA"/>
</dbReference>
<protein>
    <recommendedName>
        <fullName evidence="3">histidine kinase</fullName>
        <ecNumber evidence="3">2.7.13.3</ecNumber>
    </recommendedName>
</protein>
<evidence type="ECO:0000256" key="3">
    <source>
        <dbReference type="ARBA" id="ARBA00012438"/>
    </source>
</evidence>
<dbReference type="Pfam" id="PF01627">
    <property type="entry name" value="Hpt"/>
    <property type="match status" value="1"/>
</dbReference>
<dbReference type="InterPro" id="IPR003661">
    <property type="entry name" value="HisK_dim/P_dom"/>
</dbReference>
<dbReference type="CDD" id="cd00082">
    <property type="entry name" value="HisKA"/>
    <property type="match status" value="1"/>
</dbReference>
<dbReference type="PRINTS" id="PR00344">
    <property type="entry name" value="BCTRLSENSOR"/>
</dbReference>
<evidence type="ECO:0000256" key="9">
    <source>
        <dbReference type="ARBA" id="ARBA00022777"/>
    </source>
</evidence>
<dbReference type="InterPro" id="IPR036097">
    <property type="entry name" value="HisK_dim/P_sf"/>
</dbReference>
<keyword evidence="10" id="KW-0067">ATP-binding</keyword>
<dbReference type="STRING" id="688867.SAMN05660236_1170"/>
<dbReference type="InterPro" id="IPR011006">
    <property type="entry name" value="CheY-like_superfamily"/>
</dbReference>
<dbReference type="Gene3D" id="3.40.50.2300">
    <property type="match status" value="1"/>
</dbReference>
<accession>A0A1T5JK57</accession>
<dbReference type="Gene3D" id="3.30.565.10">
    <property type="entry name" value="Histidine kinase-like ATPase, C-terminal domain"/>
    <property type="match status" value="1"/>
</dbReference>
<comment type="catalytic activity">
    <reaction evidence="1">
        <text>ATP + protein L-histidine = ADP + protein N-phospho-L-histidine.</text>
        <dbReference type="EC" id="2.7.13.3"/>
    </reaction>
</comment>
<dbReference type="SUPFAM" id="SSF55874">
    <property type="entry name" value="ATPase domain of HSP90 chaperone/DNA topoisomerase II/histidine kinase"/>
    <property type="match status" value="1"/>
</dbReference>
<dbReference type="PROSITE" id="PS50894">
    <property type="entry name" value="HPT"/>
    <property type="match status" value="1"/>
</dbReference>
<dbReference type="InterPro" id="IPR005467">
    <property type="entry name" value="His_kinase_dom"/>
</dbReference>
<dbReference type="SUPFAM" id="SSF52172">
    <property type="entry name" value="CheY-like"/>
    <property type="match status" value="1"/>
</dbReference>
<dbReference type="PANTHER" id="PTHR43047">
    <property type="entry name" value="TWO-COMPONENT HISTIDINE PROTEIN KINASE"/>
    <property type="match status" value="1"/>
</dbReference>
<evidence type="ECO:0000256" key="2">
    <source>
        <dbReference type="ARBA" id="ARBA00004429"/>
    </source>
</evidence>
<proteinExistence type="predicted"/>
<keyword evidence="10" id="KW-0547">Nucleotide-binding</keyword>
<evidence type="ECO:0000256" key="14">
    <source>
        <dbReference type="PROSITE-ProRule" id="PRU00169"/>
    </source>
</evidence>
<dbReference type="PROSITE" id="PS50109">
    <property type="entry name" value="HIS_KIN"/>
    <property type="match status" value="1"/>
</dbReference>
<dbReference type="SMART" id="SM00448">
    <property type="entry name" value="REC"/>
    <property type="match status" value="1"/>
</dbReference>
<dbReference type="InterPro" id="IPR001789">
    <property type="entry name" value="Sig_transdc_resp-reg_receiver"/>
</dbReference>
<keyword evidence="5" id="KW-0997">Cell inner membrane</keyword>
<keyword evidence="4" id="KW-1003">Cell membrane</keyword>
<keyword evidence="8 15" id="KW-0812">Transmembrane</keyword>
<dbReference type="CDD" id="cd17546">
    <property type="entry name" value="REC_hyHK_CKI1_RcsC-like"/>
    <property type="match status" value="1"/>
</dbReference>
<evidence type="ECO:0000256" key="7">
    <source>
        <dbReference type="ARBA" id="ARBA00022679"/>
    </source>
</evidence>
<dbReference type="SUPFAM" id="SSF47226">
    <property type="entry name" value="Histidine-containing phosphotransfer domain, HPT domain"/>
    <property type="match status" value="1"/>
</dbReference>
<dbReference type="Pfam" id="PF02518">
    <property type="entry name" value="HATPase_c"/>
    <property type="match status" value="1"/>
</dbReference>
<dbReference type="AlphaFoldDB" id="A0A1T5JK57"/>
<dbReference type="PROSITE" id="PS50110">
    <property type="entry name" value="RESPONSE_REGULATORY"/>
    <property type="match status" value="1"/>
</dbReference>
<dbReference type="SMART" id="SM00388">
    <property type="entry name" value="HisKA"/>
    <property type="match status" value="1"/>
</dbReference>
<dbReference type="Pfam" id="PF00512">
    <property type="entry name" value="HisKA"/>
    <property type="match status" value="1"/>
</dbReference>
<comment type="subcellular location">
    <subcellularLocation>
        <location evidence="2">Cell inner membrane</location>
        <topology evidence="2">Multi-pass membrane protein</topology>
    </subcellularLocation>
</comment>
<dbReference type="OrthoDB" id="9781208at2"/>
<name>A0A1T5JK57_9BACT</name>
<dbReference type="GO" id="GO:0005886">
    <property type="term" value="C:plasma membrane"/>
    <property type="evidence" value="ECO:0007669"/>
    <property type="project" value="UniProtKB-SubCell"/>
</dbReference>
<evidence type="ECO:0000256" key="10">
    <source>
        <dbReference type="ARBA" id="ARBA00022840"/>
    </source>
</evidence>
<feature type="domain" description="Response regulatory" evidence="17">
    <location>
        <begin position="587"/>
        <end position="702"/>
    </location>
</feature>
<dbReference type="EC" id="2.7.13.3" evidence="3"/>
<feature type="modified residue" description="4-aspartylphosphate" evidence="14">
    <location>
        <position position="636"/>
    </location>
</feature>
<keyword evidence="7" id="KW-0808">Transferase</keyword>
<dbReference type="Gene3D" id="1.10.287.130">
    <property type="match status" value="1"/>
</dbReference>
<dbReference type="InterPro" id="IPR036641">
    <property type="entry name" value="HPT_dom_sf"/>
</dbReference>
<dbReference type="RefSeq" id="WP_159453613.1">
    <property type="nucleotide sequence ID" value="NZ_FUZU01000001.1"/>
</dbReference>
<reference evidence="19 20" key="1">
    <citation type="submission" date="2017-02" db="EMBL/GenBank/DDBJ databases">
        <authorList>
            <person name="Peterson S.W."/>
        </authorList>
    </citation>
    <scope>NUCLEOTIDE SEQUENCE [LARGE SCALE GENOMIC DNA]</scope>
    <source>
        <strain evidence="19 20">DSM 25262</strain>
    </source>
</reference>
<evidence type="ECO:0000256" key="15">
    <source>
        <dbReference type="SAM" id="Phobius"/>
    </source>
</evidence>
<dbReference type="PANTHER" id="PTHR43047:SF64">
    <property type="entry name" value="HISTIDINE KINASE CONTAINING CHEY-HOMOLOGOUS RECEIVER DOMAIN AND PAS DOMAIN-RELATED"/>
    <property type="match status" value="1"/>
</dbReference>
<dbReference type="Proteomes" id="UP000190961">
    <property type="component" value="Unassembled WGS sequence"/>
</dbReference>
<evidence type="ECO:0000313" key="20">
    <source>
        <dbReference type="Proteomes" id="UP000190961"/>
    </source>
</evidence>
<dbReference type="FunFam" id="3.30.565.10:FF:000010">
    <property type="entry name" value="Sensor histidine kinase RcsC"/>
    <property type="match status" value="1"/>
</dbReference>
<sequence>MKQKVLAGFLFAFVAIILALGITHFSFREILNTVDELSAPNEKITILSRVFEEITTLDQLQRAEAIKNPQKPYKAFLNQSKSLSVMIDSLMLMSWDTLQLERLRSMKDILHQRNKLFFSYLKLKSKYAEKKQFTKRLDTLSTIIEQSQIDTSVVTTQRKTITTYTDSIVQKEQERSGLGKLFGKKKTTAVPETHIKVQEEYSVKVDTLAFARQNKALEEVERIMLDLEASQQSQSKKLQHRELELIHANSLFINRLLNTLHEVENEELQKMRDNNNRAGILFNQSISRMSILVIAFFLIAAILVYFIWIDISKSNYYKEQLEHARDEAEELSKIKERFLANMSHEIRTPLQSIIGFAEQLKNNPKSNHEAADAIYSSSEHLLHIVNEVLDYSRIASGNFSIVSEPFRLLELVQEVEDAMHVQADKKNLTFLLDTEQATEHTVIGDPFRLRQVLYNLLGNAIKFTHHGFVKLTIKTIEYADTLACRFDIHDTGVGIRPEDIKRIFNQFEQAGSSILQQQGGGSGLGLTIVRSLVEVQHGTLEVYSEPGVGSTFTVQLTFAKAPSNSVIHDQSHEYIPSSRAAKPFQGKVILVDDDTMILRLGTLILDKHAIPNTIYQQSEKLLAEHPDPEVTHILIDIRMPNINGIDLCHALRKKYSSTTKFIGLTAHVFPQDQQKLLDEGFDKVLSKPFHEYELLNVLDISAAVSTASLAESAVIDFSAVRKMTMGDEELFQSIINQFVEETEADLNRLEEQLILMDADPVREIIHKLAGRVGQMGAVALSKKLRNMEHILIGGEKLSALSDEINVLKDEVETLVKGVRVAAE</sequence>
<feature type="modified residue" description="Phosphohistidine" evidence="13">
    <location>
        <position position="766"/>
    </location>
</feature>
<organism evidence="19 20">
    <name type="scientific">Ohtaekwangia koreensis</name>
    <dbReference type="NCBI Taxonomy" id="688867"/>
    <lineage>
        <taxon>Bacteria</taxon>
        <taxon>Pseudomonadati</taxon>
        <taxon>Bacteroidota</taxon>
        <taxon>Cytophagia</taxon>
        <taxon>Cytophagales</taxon>
        <taxon>Fulvivirgaceae</taxon>
        <taxon>Ohtaekwangia</taxon>
    </lineage>
</organism>
<dbReference type="SUPFAM" id="SSF47384">
    <property type="entry name" value="Homodimeric domain of signal transducing histidine kinase"/>
    <property type="match status" value="1"/>
</dbReference>
<feature type="domain" description="HPt" evidence="18">
    <location>
        <begin position="727"/>
        <end position="821"/>
    </location>
</feature>
<keyword evidence="12 15" id="KW-0472">Membrane</keyword>
<evidence type="ECO:0000256" key="8">
    <source>
        <dbReference type="ARBA" id="ARBA00022692"/>
    </source>
</evidence>
<dbReference type="InterPro" id="IPR008207">
    <property type="entry name" value="Sig_transdc_His_kin_Hpt_dom"/>
</dbReference>
<evidence type="ECO:0000256" key="5">
    <source>
        <dbReference type="ARBA" id="ARBA00022519"/>
    </source>
</evidence>
<gene>
    <name evidence="19" type="ORF">SAMN05660236_1170</name>
</gene>
<dbReference type="Gene3D" id="1.20.120.160">
    <property type="entry name" value="HPT domain"/>
    <property type="match status" value="1"/>
</dbReference>
<evidence type="ECO:0000256" key="13">
    <source>
        <dbReference type="PROSITE-ProRule" id="PRU00110"/>
    </source>
</evidence>
<dbReference type="GO" id="GO:0000155">
    <property type="term" value="F:phosphorelay sensor kinase activity"/>
    <property type="evidence" value="ECO:0007669"/>
    <property type="project" value="InterPro"/>
</dbReference>
<keyword evidence="9 19" id="KW-0418">Kinase</keyword>
<evidence type="ECO:0000313" key="19">
    <source>
        <dbReference type="EMBL" id="SKC51632.1"/>
    </source>
</evidence>
<evidence type="ECO:0000256" key="11">
    <source>
        <dbReference type="ARBA" id="ARBA00022989"/>
    </source>
</evidence>
<dbReference type="SMART" id="SM00387">
    <property type="entry name" value="HATPase_c"/>
    <property type="match status" value="1"/>
</dbReference>
<feature type="transmembrane region" description="Helical" evidence="15">
    <location>
        <begin position="289"/>
        <end position="308"/>
    </location>
</feature>
<dbReference type="InterPro" id="IPR003594">
    <property type="entry name" value="HATPase_dom"/>
</dbReference>
<feature type="domain" description="Histidine kinase" evidence="16">
    <location>
        <begin position="341"/>
        <end position="560"/>
    </location>
</feature>
<evidence type="ECO:0000256" key="1">
    <source>
        <dbReference type="ARBA" id="ARBA00000085"/>
    </source>
</evidence>
<keyword evidence="11 15" id="KW-1133">Transmembrane helix</keyword>